<dbReference type="InterPro" id="IPR024489">
    <property type="entry name" value="Organ_specific_prot"/>
</dbReference>
<evidence type="ECO:0000313" key="3">
    <source>
        <dbReference type="Proteomes" id="UP000593562"/>
    </source>
</evidence>
<evidence type="ECO:0000256" key="1">
    <source>
        <dbReference type="SAM" id="SignalP"/>
    </source>
</evidence>
<evidence type="ECO:0000313" key="2">
    <source>
        <dbReference type="EMBL" id="KAF5751115.1"/>
    </source>
</evidence>
<reference evidence="2 3" key="1">
    <citation type="journal article" date="2020" name="Nat. Commun.">
        <title>Genome of Tripterygium wilfordii and identification of cytochrome P450 involved in triptolide biosynthesis.</title>
        <authorList>
            <person name="Tu L."/>
            <person name="Su P."/>
            <person name="Zhang Z."/>
            <person name="Gao L."/>
            <person name="Wang J."/>
            <person name="Hu T."/>
            <person name="Zhou J."/>
            <person name="Zhang Y."/>
            <person name="Zhao Y."/>
            <person name="Liu Y."/>
            <person name="Song Y."/>
            <person name="Tong Y."/>
            <person name="Lu Y."/>
            <person name="Yang J."/>
            <person name="Xu C."/>
            <person name="Jia M."/>
            <person name="Peters R.J."/>
            <person name="Huang L."/>
            <person name="Gao W."/>
        </authorList>
    </citation>
    <scope>NUCLEOTIDE SEQUENCE [LARGE SCALE GENOMIC DNA]</scope>
    <source>
        <strain evidence="3">cv. XIE 37</strain>
        <tissue evidence="2">Leaf</tissue>
    </source>
</reference>
<accession>A0A7J7DXL8</accession>
<dbReference type="EMBL" id="JAAARO010000002">
    <property type="protein sequence ID" value="KAF5751115.1"/>
    <property type="molecule type" value="Genomic_DNA"/>
</dbReference>
<keyword evidence="1" id="KW-0732">Signal</keyword>
<dbReference type="Pfam" id="PF10950">
    <property type="entry name" value="Organ_specific"/>
    <property type="match status" value="1"/>
</dbReference>
<proteinExistence type="predicted"/>
<dbReference type="PANTHER" id="PTHR33731:SF17">
    <property type="entry name" value="ORGAN-SPECIFIC PROTEIN P4-LIKE"/>
    <property type="match status" value="1"/>
</dbReference>
<dbReference type="InParanoid" id="A0A7J7DXL8"/>
<dbReference type="FunCoup" id="A0A7J7DXL8">
    <property type="interactions" value="13"/>
</dbReference>
<organism evidence="2 3">
    <name type="scientific">Tripterygium wilfordii</name>
    <name type="common">Thunder God vine</name>
    <dbReference type="NCBI Taxonomy" id="458696"/>
    <lineage>
        <taxon>Eukaryota</taxon>
        <taxon>Viridiplantae</taxon>
        <taxon>Streptophyta</taxon>
        <taxon>Embryophyta</taxon>
        <taxon>Tracheophyta</taxon>
        <taxon>Spermatophyta</taxon>
        <taxon>Magnoliopsida</taxon>
        <taxon>eudicotyledons</taxon>
        <taxon>Gunneridae</taxon>
        <taxon>Pentapetalae</taxon>
        <taxon>rosids</taxon>
        <taxon>fabids</taxon>
        <taxon>Celastrales</taxon>
        <taxon>Celastraceae</taxon>
        <taxon>Tripterygium</taxon>
    </lineage>
</organism>
<dbReference type="Proteomes" id="UP000593562">
    <property type="component" value="Unassembled WGS sequence"/>
</dbReference>
<dbReference type="AlphaFoldDB" id="A0A7J7DXL8"/>
<name>A0A7J7DXL8_TRIWF</name>
<gene>
    <name evidence="2" type="ORF">HS088_TW02G00125</name>
</gene>
<keyword evidence="3" id="KW-1185">Reference proteome</keyword>
<feature type="chain" id="PRO_5029825757" evidence="1">
    <location>
        <begin position="23"/>
        <end position="87"/>
    </location>
</feature>
<comment type="caution">
    <text evidence="2">The sequence shown here is derived from an EMBL/GenBank/DDBJ whole genome shotgun (WGS) entry which is preliminary data.</text>
</comment>
<protein>
    <submittedName>
        <fullName evidence="2">Organ-specific protein P4</fullName>
    </submittedName>
</protein>
<dbReference type="PANTHER" id="PTHR33731">
    <property type="entry name" value="PROTEIN, PUTATIVE-RELATED"/>
    <property type="match status" value="1"/>
</dbReference>
<sequence length="87" mass="10097">MKPILLLFFVFSLLLFVESSYGRKEPGEYWKVIMKDQSMPEAIKNLITQNHSSDKKIKFVKDFDVGANSIIYHSRDINKRGQAKTES</sequence>
<feature type="signal peptide" evidence="1">
    <location>
        <begin position="1"/>
        <end position="22"/>
    </location>
</feature>